<keyword evidence="7" id="KW-0238">DNA-binding</keyword>
<reference evidence="13 14" key="1">
    <citation type="submission" date="2013-01" db="EMBL/GenBank/DDBJ databases">
        <title>The Genome Sequence of Clostridium bolteae 90B8.</title>
        <authorList>
            <consortium name="The Broad Institute Genome Sequencing Platform"/>
            <person name="Earl A."/>
            <person name="Ward D."/>
            <person name="Feldgarden M."/>
            <person name="Gevers D."/>
            <person name="Courvalin P."/>
            <person name="Lambert T."/>
            <person name="Walker B."/>
            <person name="Young S.K."/>
            <person name="Zeng Q."/>
            <person name="Gargeya S."/>
            <person name="Fitzgerald M."/>
            <person name="Haas B."/>
            <person name="Abouelleil A."/>
            <person name="Alvarado L."/>
            <person name="Arachchi H.M."/>
            <person name="Berlin A.M."/>
            <person name="Chapman S.B."/>
            <person name="Dewar J."/>
            <person name="Goldberg J."/>
            <person name="Griggs A."/>
            <person name="Gujja S."/>
            <person name="Hansen M."/>
            <person name="Howarth C."/>
            <person name="Imamovic A."/>
            <person name="Larimer J."/>
            <person name="McCowan C."/>
            <person name="Murphy C."/>
            <person name="Neiman D."/>
            <person name="Pearson M."/>
            <person name="Priest M."/>
            <person name="Roberts A."/>
            <person name="Saif S."/>
            <person name="Shea T."/>
            <person name="Sisk P."/>
            <person name="Sykes S."/>
            <person name="Wortman J."/>
            <person name="Nusbaum C."/>
            <person name="Birren B."/>
        </authorList>
    </citation>
    <scope>NUCLEOTIDE SEQUENCE [LARGE SCALE GENOMIC DNA]</scope>
    <source>
        <strain evidence="13 14">90B8</strain>
    </source>
</reference>
<dbReference type="PANTHER" id="PTHR42713">
    <property type="entry name" value="HISTIDINE KINASE-RELATED"/>
    <property type="match status" value="1"/>
</dbReference>
<dbReference type="RefSeq" id="WP_002571464.1">
    <property type="nucleotide sequence ID" value="NZ_KB851149.1"/>
</dbReference>
<dbReference type="InterPro" id="IPR018060">
    <property type="entry name" value="HTH_AraC"/>
</dbReference>
<feature type="modified residue" description="4-aspartylphosphate" evidence="10">
    <location>
        <position position="55"/>
    </location>
</feature>
<dbReference type="EMBL" id="AGYG01000009">
    <property type="protein sequence ID" value="ENZ41817.1"/>
    <property type="molecule type" value="Genomic_DNA"/>
</dbReference>
<evidence type="ECO:0000256" key="1">
    <source>
        <dbReference type="ARBA" id="ARBA00004496"/>
    </source>
</evidence>
<comment type="function">
    <text evidence="9">May play the central regulatory role in sporulation. It may be an element of the effector pathway responsible for the activation of sporulation genes in response to nutritional stress. Spo0A may act in concert with spo0H (a sigma factor) to control the expression of some genes that are critical to the sporulation process.</text>
</comment>
<dbReference type="Proteomes" id="UP000013041">
    <property type="component" value="Unassembled WGS sequence"/>
</dbReference>
<comment type="subcellular location">
    <subcellularLocation>
        <location evidence="1">Cytoplasm</location>
    </subcellularLocation>
</comment>
<evidence type="ECO:0000256" key="3">
    <source>
        <dbReference type="ARBA" id="ARBA00022490"/>
    </source>
</evidence>
<sequence length="268" mass="31195">MINVIIADDEPIIRNGMKEIVDWNSLGYHLAGVAIDGMDALEYIEQEEVHVLITDIRMPFLDGLELIRIVKKLHPDIYCVLLTSYAEFEYARQAIELGAFSYIIKPIDIAEFQKILTNIKEDYQKRDRRNQYVSKLELYIKQLEDFNHNSLFPAQAGDENVMDLGEAYILKHYCEKDFSLSSVAQHIGFETTYFSKLFKQKYKIGFLDYIISLRIEKAKRLLSTGLYTASAVCEMIGYENYPYFSSLFKKKAGISPSKYYENLKKRHL</sequence>
<evidence type="ECO:0000256" key="5">
    <source>
        <dbReference type="ARBA" id="ARBA00023012"/>
    </source>
</evidence>
<feature type="domain" description="Response regulatory" evidence="12">
    <location>
        <begin position="3"/>
        <end position="120"/>
    </location>
</feature>
<dbReference type="InterPro" id="IPR011006">
    <property type="entry name" value="CheY-like_superfamily"/>
</dbReference>
<dbReference type="Pfam" id="PF12833">
    <property type="entry name" value="HTH_18"/>
    <property type="match status" value="1"/>
</dbReference>
<dbReference type="PROSITE" id="PS50110">
    <property type="entry name" value="RESPONSE_REGULATORY"/>
    <property type="match status" value="1"/>
</dbReference>
<dbReference type="PANTHER" id="PTHR42713:SF3">
    <property type="entry name" value="TRANSCRIPTIONAL REGULATORY PROTEIN HPTR"/>
    <property type="match status" value="1"/>
</dbReference>
<dbReference type="PATRIC" id="fig|997897.5.peg.1271"/>
<keyword evidence="3" id="KW-0963">Cytoplasm</keyword>
<keyword evidence="4 10" id="KW-0597">Phosphoprotein</keyword>
<dbReference type="SUPFAM" id="SSF52172">
    <property type="entry name" value="CheY-like"/>
    <property type="match status" value="1"/>
</dbReference>
<dbReference type="SUPFAM" id="SSF46689">
    <property type="entry name" value="Homeodomain-like"/>
    <property type="match status" value="1"/>
</dbReference>
<dbReference type="SMART" id="SM00342">
    <property type="entry name" value="HTH_ARAC"/>
    <property type="match status" value="1"/>
</dbReference>
<dbReference type="Gene3D" id="3.40.50.2300">
    <property type="match status" value="1"/>
</dbReference>
<keyword evidence="6" id="KW-0805">Transcription regulation</keyword>
<dbReference type="GO" id="GO:0003700">
    <property type="term" value="F:DNA-binding transcription factor activity"/>
    <property type="evidence" value="ECO:0007669"/>
    <property type="project" value="InterPro"/>
</dbReference>
<accession>R0BC10</accession>
<evidence type="ECO:0000256" key="8">
    <source>
        <dbReference type="ARBA" id="ARBA00023163"/>
    </source>
</evidence>
<dbReference type="SMART" id="SM00448">
    <property type="entry name" value="REC"/>
    <property type="match status" value="1"/>
</dbReference>
<dbReference type="InterPro" id="IPR051552">
    <property type="entry name" value="HptR"/>
</dbReference>
<evidence type="ECO:0000259" key="12">
    <source>
        <dbReference type="PROSITE" id="PS50110"/>
    </source>
</evidence>
<evidence type="ECO:0000256" key="6">
    <source>
        <dbReference type="ARBA" id="ARBA00023015"/>
    </source>
</evidence>
<protein>
    <recommendedName>
        <fullName evidence="2">Stage 0 sporulation protein A homolog</fullName>
    </recommendedName>
</protein>
<evidence type="ECO:0000259" key="11">
    <source>
        <dbReference type="PROSITE" id="PS01124"/>
    </source>
</evidence>
<evidence type="ECO:0000313" key="13">
    <source>
        <dbReference type="EMBL" id="ENZ41817.1"/>
    </source>
</evidence>
<evidence type="ECO:0000256" key="2">
    <source>
        <dbReference type="ARBA" id="ARBA00018672"/>
    </source>
</evidence>
<dbReference type="GO" id="GO:0005737">
    <property type="term" value="C:cytoplasm"/>
    <property type="evidence" value="ECO:0007669"/>
    <property type="project" value="UniProtKB-SubCell"/>
</dbReference>
<keyword evidence="5" id="KW-0902">Two-component regulatory system</keyword>
<dbReference type="GO" id="GO:0000160">
    <property type="term" value="P:phosphorelay signal transduction system"/>
    <property type="evidence" value="ECO:0007669"/>
    <property type="project" value="UniProtKB-KW"/>
</dbReference>
<keyword evidence="8" id="KW-0804">Transcription</keyword>
<organism evidence="13 14">
    <name type="scientific">Enterocloster bolteae 90B8</name>
    <dbReference type="NCBI Taxonomy" id="997897"/>
    <lineage>
        <taxon>Bacteria</taxon>
        <taxon>Bacillati</taxon>
        <taxon>Bacillota</taxon>
        <taxon>Clostridia</taxon>
        <taxon>Lachnospirales</taxon>
        <taxon>Lachnospiraceae</taxon>
        <taxon>Enterocloster</taxon>
    </lineage>
</organism>
<evidence type="ECO:0000256" key="10">
    <source>
        <dbReference type="PROSITE-ProRule" id="PRU00169"/>
    </source>
</evidence>
<dbReference type="Gene3D" id="1.10.10.60">
    <property type="entry name" value="Homeodomain-like"/>
    <property type="match status" value="2"/>
</dbReference>
<evidence type="ECO:0000256" key="7">
    <source>
        <dbReference type="ARBA" id="ARBA00023125"/>
    </source>
</evidence>
<dbReference type="InterPro" id="IPR009057">
    <property type="entry name" value="Homeodomain-like_sf"/>
</dbReference>
<proteinExistence type="predicted"/>
<name>R0BC10_9FIRM</name>
<dbReference type="PROSITE" id="PS01124">
    <property type="entry name" value="HTH_ARAC_FAMILY_2"/>
    <property type="match status" value="1"/>
</dbReference>
<dbReference type="HOGENOM" id="CLU_000445_5_1_9"/>
<dbReference type="CDD" id="cd17536">
    <property type="entry name" value="REC_YesN-like"/>
    <property type="match status" value="1"/>
</dbReference>
<dbReference type="AlphaFoldDB" id="R0BC10"/>
<gene>
    <name evidence="13" type="ORF">HMPREF1097_01193</name>
</gene>
<feature type="domain" description="HTH araC/xylS-type" evidence="11">
    <location>
        <begin position="163"/>
        <end position="262"/>
    </location>
</feature>
<dbReference type="InterPro" id="IPR001789">
    <property type="entry name" value="Sig_transdc_resp-reg_receiver"/>
</dbReference>
<comment type="caution">
    <text evidence="13">The sequence shown here is derived from an EMBL/GenBank/DDBJ whole genome shotgun (WGS) entry which is preliminary data.</text>
</comment>
<evidence type="ECO:0000256" key="9">
    <source>
        <dbReference type="ARBA" id="ARBA00024867"/>
    </source>
</evidence>
<dbReference type="Pfam" id="PF00072">
    <property type="entry name" value="Response_reg"/>
    <property type="match status" value="1"/>
</dbReference>
<evidence type="ECO:0000313" key="14">
    <source>
        <dbReference type="Proteomes" id="UP000013041"/>
    </source>
</evidence>
<dbReference type="GO" id="GO:0043565">
    <property type="term" value="F:sequence-specific DNA binding"/>
    <property type="evidence" value="ECO:0007669"/>
    <property type="project" value="InterPro"/>
</dbReference>
<evidence type="ECO:0000256" key="4">
    <source>
        <dbReference type="ARBA" id="ARBA00022553"/>
    </source>
</evidence>